<dbReference type="AlphaFoldDB" id="A0A2P4PJS2"/>
<evidence type="ECO:0000256" key="4">
    <source>
        <dbReference type="ARBA" id="ARBA00023002"/>
    </source>
</evidence>
<dbReference type="PANTHER" id="PTHR11811">
    <property type="entry name" value="6-PHOSPHOGLUCONATE DEHYDROGENASE"/>
    <property type="match status" value="1"/>
</dbReference>
<proteinExistence type="inferred from homology"/>
<evidence type="ECO:0000313" key="8">
    <source>
        <dbReference type="EMBL" id="POG65652.1"/>
    </source>
</evidence>
<dbReference type="EMBL" id="AUPC02000209">
    <property type="protein sequence ID" value="POG65652.1"/>
    <property type="molecule type" value="Genomic_DNA"/>
</dbReference>
<evidence type="ECO:0000313" key="9">
    <source>
        <dbReference type="Proteomes" id="UP000018888"/>
    </source>
</evidence>
<sequence>MAFQPVRLPEFGQPVWNSSFDHDKIGDVFKFWNKGELDSFLIDITKDIVRFKDDDGSPLVEKIKDTANQTAISSFNFGVSVTLIGEVVYSRTLSSLKDKCVCASKILPESKNKKFEGDKDLFVKQLGQALSYASKLISYAQGFMLMHEATKDHNWDLNII</sequence>
<dbReference type="EC" id="1.1.1.44" evidence="3"/>
<organism evidence="8 9">
    <name type="scientific">Rhizophagus irregularis (strain DAOM 181602 / DAOM 197198 / MUCL 43194)</name>
    <name type="common">Arbuscular mycorrhizal fungus</name>
    <name type="synonym">Glomus intraradices</name>
    <dbReference type="NCBI Taxonomy" id="747089"/>
    <lineage>
        <taxon>Eukaryota</taxon>
        <taxon>Fungi</taxon>
        <taxon>Fungi incertae sedis</taxon>
        <taxon>Mucoromycota</taxon>
        <taxon>Glomeromycotina</taxon>
        <taxon>Glomeromycetes</taxon>
        <taxon>Glomerales</taxon>
        <taxon>Glomeraceae</taxon>
        <taxon>Rhizophagus</taxon>
    </lineage>
</organism>
<dbReference type="InterPro" id="IPR013328">
    <property type="entry name" value="6PGD_dom2"/>
</dbReference>
<dbReference type="InterPro" id="IPR006183">
    <property type="entry name" value="Pgluconate_DH"/>
</dbReference>
<protein>
    <recommendedName>
        <fullName evidence="3">phosphogluconate dehydrogenase (NADP(+)-dependent, decarboxylating)</fullName>
        <ecNumber evidence="3">1.1.1.44</ecNumber>
    </recommendedName>
</protein>
<reference evidence="8 9" key="1">
    <citation type="journal article" date="2013" name="Proc. Natl. Acad. Sci. U.S.A.">
        <title>Genome of an arbuscular mycorrhizal fungus provides insight into the oldest plant symbiosis.</title>
        <authorList>
            <person name="Tisserant E."/>
            <person name="Malbreil M."/>
            <person name="Kuo A."/>
            <person name="Kohler A."/>
            <person name="Symeonidi A."/>
            <person name="Balestrini R."/>
            <person name="Charron P."/>
            <person name="Duensing N."/>
            <person name="Frei Dit Frey N."/>
            <person name="Gianinazzi-Pearson V."/>
            <person name="Gilbert L.B."/>
            <person name="Handa Y."/>
            <person name="Herr J.R."/>
            <person name="Hijri M."/>
            <person name="Koul R."/>
            <person name="Kawaguchi M."/>
            <person name="Krajinski F."/>
            <person name="Lammers P.J."/>
            <person name="Masclaux F.G."/>
            <person name="Murat C."/>
            <person name="Morin E."/>
            <person name="Ndikumana S."/>
            <person name="Pagni M."/>
            <person name="Petitpierre D."/>
            <person name="Requena N."/>
            <person name="Rosikiewicz P."/>
            <person name="Riley R."/>
            <person name="Saito K."/>
            <person name="San Clemente H."/>
            <person name="Shapiro H."/>
            <person name="van Tuinen D."/>
            <person name="Becard G."/>
            <person name="Bonfante P."/>
            <person name="Paszkowski U."/>
            <person name="Shachar-Hill Y.Y."/>
            <person name="Tuskan G.A."/>
            <person name="Young P.W."/>
            <person name="Sanders I.R."/>
            <person name="Henrissat B."/>
            <person name="Rensing S.A."/>
            <person name="Grigoriev I.V."/>
            <person name="Corradi N."/>
            <person name="Roux C."/>
            <person name="Martin F."/>
        </authorList>
    </citation>
    <scope>NUCLEOTIDE SEQUENCE [LARGE SCALE GENOMIC DNA]</scope>
    <source>
        <strain evidence="8 9">DAOM 197198</strain>
    </source>
</reference>
<dbReference type="Pfam" id="PF00393">
    <property type="entry name" value="6PGD"/>
    <property type="match status" value="1"/>
</dbReference>
<dbReference type="SMART" id="SM01350">
    <property type="entry name" value="6PGD"/>
    <property type="match status" value="1"/>
</dbReference>
<reference evidence="8 9" key="2">
    <citation type="journal article" date="2018" name="New Phytol.">
        <title>High intraspecific genome diversity in the model arbuscular mycorrhizal symbiont Rhizophagus irregularis.</title>
        <authorList>
            <person name="Chen E.C.H."/>
            <person name="Morin E."/>
            <person name="Beaudet D."/>
            <person name="Noel J."/>
            <person name="Yildirir G."/>
            <person name="Ndikumana S."/>
            <person name="Charron P."/>
            <person name="St-Onge C."/>
            <person name="Giorgi J."/>
            <person name="Kruger M."/>
            <person name="Marton T."/>
            <person name="Ropars J."/>
            <person name="Grigoriev I.V."/>
            <person name="Hainaut M."/>
            <person name="Henrissat B."/>
            <person name="Roux C."/>
            <person name="Martin F."/>
            <person name="Corradi N."/>
        </authorList>
    </citation>
    <scope>NUCLEOTIDE SEQUENCE [LARGE SCALE GENOMIC DNA]</scope>
    <source>
        <strain evidence="8 9">DAOM 197198</strain>
    </source>
</reference>
<dbReference type="SUPFAM" id="SSF48179">
    <property type="entry name" value="6-phosphogluconate dehydrogenase C-terminal domain-like"/>
    <property type="match status" value="1"/>
</dbReference>
<evidence type="ECO:0000256" key="3">
    <source>
        <dbReference type="ARBA" id="ARBA00013011"/>
    </source>
</evidence>
<dbReference type="Proteomes" id="UP000018888">
    <property type="component" value="Unassembled WGS sequence"/>
</dbReference>
<dbReference type="Gene3D" id="1.10.1040.10">
    <property type="entry name" value="N-(1-d-carboxylethyl)-l-norvaline Dehydrogenase, domain 2"/>
    <property type="match status" value="1"/>
</dbReference>
<dbReference type="GO" id="GO:0006098">
    <property type="term" value="P:pentose-phosphate shunt"/>
    <property type="evidence" value="ECO:0007669"/>
    <property type="project" value="UniProtKB-UniPathway"/>
</dbReference>
<feature type="domain" description="6-phosphogluconate dehydrogenase C-terminal" evidence="7">
    <location>
        <begin position="20"/>
        <end position="160"/>
    </location>
</feature>
<gene>
    <name evidence="8" type="ORF">GLOIN_2v1880445</name>
</gene>
<comment type="caution">
    <text evidence="8">The sequence shown here is derived from an EMBL/GenBank/DDBJ whole genome shotgun (WGS) entry which is preliminary data.</text>
</comment>
<dbReference type="InterPro" id="IPR006114">
    <property type="entry name" value="6PGDH_C"/>
</dbReference>
<dbReference type="InterPro" id="IPR008927">
    <property type="entry name" value="6-PGluconate_DH-like_C_sf"/>
</dbReference>
<name>A0A2P4PJS2_RHIID</name>
<keyword evidence="4" id="KW-0560">Oxidoreductase</keyword>
<keyword evidence="9" id="KW-1185">Reference proteome</keyword>
<dbReference type="GO" id="GO:0019521">
    <property type="term" value="P:D-gluconate metabolic process"/>
    <property type="evidence" value="ECO:0007669"/>
    <property type="project" value="UniProtKB-KW"/>
</dbReference>
<evidence type="ECO:0000259" key="7">
    <source>
        <dbReference type="SMART" id="SM01350"/>
    </source>
</evidence>
<dbReference type="GO" id="GO:0004616">
    <property type="term" value="F:phosphogluconate dehydrogenase (decarboxylating) activity"/>
    <property type="evidence" value="ECO:0007669"/>
    <property type="project" value="UniProtKB-EC"/>
</dbReference>
<comment type="pathway">
    <text evidence="1">Carbohydrate degradation; pentose phosphate pathway; D-ribulose 5-phosphate from D-glucose 6-phosphate (oxidative stage): step 3/3.</text>
</comment>
<dbReference type="UniPathway" id="UPA00115">
    <property type="reaction ID" value="UER00410"/>
</dbReference>
<keyword evidence="5" id="KW-0311">Gluconate utilization</keyword>
<keyword evidence="6" id="KW-0570">Pentose shunt</keyword>
<dbReference type="VEuPathDB" id="FungiDB:RhiirFUN_014956"/>
<evidence type="ECO:0000256" key="6">
    <source>
        <dbReference type="ARBA" id="ARBA00023126"/>
    </source>
</evidence>
<evidence type="ECO:0000256" key="5">
    <source>
        <dbReference type="ARBA" id="ARBA00023064"/>
    </source>
</evidence>
<accession>A0A2P4PJS2</accession>
<evidence type="ECO:0000256" key="2">
    <source>
        <dbReference type="ARBA" id="ARBA00008419"/>
    </source>
</evidence>
<evidence type="ECO:0000256" key="1">
    <source>
        <dbReference type="ARBA" id="ARBA00004874"/>
    </source>
</evidence>
<comment type="similarity">
    <text evidence="2">Belongs to the 6-phosphogluconate dehydrogenase family.</text>
</comment>